<evidence type="ECO:0000313" key="2">
    <source>
        <dbReference type="Proteomes" id="UP001055057"/>
    </source>
</evidence>
<keyword evidence="2" id="KW-1185">Reference proteome</keyword>
<organism evidence="1 2">
    <name type="scientific">Methylobacterium trifolii</name>
    <dbReference type="NCBI Taxonomy" id="1003092"/>
    <lineage>
        <taxon>Bacteria</taxon>
        <taxon>Pseudomonadati</taxon>
        <taxon>Pseudomonadota</taxon>
        <taxon>Alphaproteobacteria</taxon>
        <taxon>Hyphomicrobiales</taxon>
        <taxon>Methylobacteriaceae</taxon>
        <taxon>Methylobacterium</taxon>
    </lineage>
</organism>
<evidence type="ECO:0008006" key="3">
    <source>
        <dbReference type="Google" id="ProtNLM"/>
    </source>
</evidence>
<dbReference type="EMBL" id="BPRB01000228">
    <property type="protein sequence ID" value="GJE61606.1"/>
    <property type="molecule type" value="Genomic_DNA"/>
</dbReference>
<name>A0ABQ4U2C3_9HYPH</name>
<comment type="caution">
    <text evidence="1">The sequence shown here is derived from an EMBL/GenBank/DDBJ whole genome shotgun (WGS) entry which is preliminary data.</text>
</comment>
<reference evidence="1" key="1">
    <citation type="journal article" date="2021" name="Front. Microbiol.">
        <title>Comprehensive Comparative Genomics and Phenotyping of Methylobacterium Species.</title>
        <authorList>
            <person name="Alessa O."/>
            <person name="Ogura Y."/>
            <person name="Fujitani Y."/>
            <person name="Takami H."/>
            <person name="Hayashi T."/>
            <person name="Sahin N."/>
            <person name="Tani A."/>
        </authorList>
    </citation>
    <scope>NUCLEOTIDE SEQUENCE</scope>
    <source>
        <strain evidence="1">DSM 23632</strain>
    </source>
</reference>
<dbReference type="Proteomes" id="UP001055057">
    <property type="component" value="Unassembled WGS sequence"/>
</dbReference>
<sequence length="78" mass="8455">MTSNINVRQTSPTPDGLPAAGFVRLNGIIAPGGPLPISRSSWWAGVSARRYPQPVKLGPRITAWRCEDIRALMQRGDA</sequence>
<gene>
    <name evidence="1" type="ORF">MPOCJGCO_3728</name>
</gene>
<protein>
    <recommendedName>
        <fullName evidence="3">AlpA family phage regulatory protein</fullName>
    </recommendedName>
</protein>
<reference evidence="1" key="2">
    <citation type="submission" date="2021-08" db="EMBL/GenBank/DDBJ databases">
        <authorList>
            <person name="Tani A."/>
            <person name="Ola A."/>
            <person name="Ogura Y."/>
            <person name="Katsura K."/>
            <person name="Hayashi T."/>
        </authorList>
    </citation>
    <scope>NUCLEOTIDE SEQUENCE</scope>
    <source>
        <strain evidence="1">DSM 23632</strain>
    </source>
</reference>
<accession>A0ABQ4U2C3</accession>
<proteinExistence type="predicted"/>
<evidence type="ECO:0000313" key="1">
    <source>
        <dbReference type="EMBL" id="GJE61606.1"/>
    </source>
</evidence>